<dbReference type="AlphaFoldDB" id="A0A9Q1L4X9"/>
<dbReference type="Proteomes" id="UP001152561">
    <property type="component" value="Unassembled WGS sequence"/>
</dbReference>
<name>A0A9Q1L4X9_9SOLA</name>
<dbReference type="EMBL" id="JAJAGQ010000024">
    <property type="protein sequence ID" value="KAJ8527279.1"/>
    <property type="molecule type" value="Genomic_DNA"/>
</dbReference>
<keyword evidence="2" id="KW-1185">Reference proteome</keyword>
<proteinExistence type="predicted"/>
<gene>
    <name evidence="1" type="ORF">K7X08_029756</name>
</gene>
<reference evidence="2" key="1">
    <citation type="journal article" date="2023" name="Proc. Natl. Acad. Sci. U.S.A.">
        <title>Genomic and structural basis for evolution of tropane alkaloid biosynthesis.</title>
        <authorList>
            <person name="Wanga Y.-J."/>
            <person name="Taina T."/>
            <person name="Yua J.-Y."/>
            <person name="Lia J."/>
            <person name="Xua B."/>
            <person name="Chenc J."/>
            <person name="D'Auriad J.C."/>
            <person name="Huanga J.-P."/>
            <person name="Huanga S.-X."/>
        </authorList>
    </citation>
    <scope>NUCLEOTIDE SEQUENCE [LARGE SCALE GENOMIC DNA]</scope>
    <source>
        <strain evidence="2">cv. KIB-2019</strain>
    </source>
</reference>
<organism evidence="1 2">
    <name type="scientific">Anisodus acutangulus</name>
    <dbReference type="NCBI Taxonomy" id="402998"/>
    <lineage>
        <taxon>Eukaryota</taxon>
        <taxon>Viridiplantae</taxon>
        <taxon>Streptophyta</taxon>
        <taxon>Embryophyta</taxon>
        <taxon>Tracheophyta</taxon>
        <taxon>Spermatophyta</taxon>
        <taxon>Magnoliopsida</taxon>
        <taxon>eudicotyledons</taxon>
        <taxon>Gunneridae</taxon>
        <taxon>Pentapetalae</taxon>
        <taxon>asterids</taxon>
        <taxon>lamiids</taxon>
        <taxon>Solanales</taxon>
        <taxon>Solanaceae</taxon>
        <taxon>Solanoideae</taxon>
        <taxon>Hyoscyameae</taxon>
        <taxon>Anisodus</taxon>
    </lineage>
</organism>
<comment type="caution">
    <text evidence="1">The sequence shown here is derived from an EMBL/GenBank/DDBJ whole genome shotgun (WGS) entry which is preliminary data.</text>
</comment>
<protein>
    <submittedName>
        <fullName evidence="1">Uncharacterized protein</fullName>
    </submittedName>
</protein>
<evidence type="ECO:0000313" key="2">
    <source>
        <dbReference type="Proteomes" id="UP001152561"/>
    </source>
</evidence>
<evidence type="ECO:0000313" key="1">
    <source>
        <dbReference type="EMBL" id="KAJ8527279.1"/>
    </source>
</evidence>
<sequence>MTKHRKVLQTNFKIWNAKKGSIENEIGHIQPELEQLNRKIDARAQEILSREKRINDIVDRIYKNLVHMLG</sequence>
<dbReference type="OrthoDB" id="5575062at2759"/>
<accession>A0A9Q1L4X9</accession>